<dbReference type="InterPro" id="IPR035959">
    <property type="entry name" value="RutC-like_sf"/>
</dbReference>
<keyword evidence="4" id="KW-1133">Transmembrane helix</keyword>
<dbReference type="Gene3D" id="3.30.1330.40">
    <property type="entry name" value="RutC-like"/>
    <property type="match status" value="1"/>
</dbReference>
<dbReference type="NCBIfam" id="TIGR00004">
    <property type="entry name" value="Rid family detoxifying hydrolase"/>
    <property type="match status" value="1"/>
</dbReference>
<evidence type="ECO:0000313" key="6">
    <source>
        <dbReference type="Proteomes" id="UP000664132"/>
    </source>
</evidence>
<comment type="caution">
    <text evidence="5">The sequence shown here is derived from an EMBL/GenBank/DDBJ whole genome shotgun (WGS) entry which is preliminary data.</text>
</comment>
<comment type="similarity">
    <text evidence="3">Belongs to the metallo-dependent hydrolases superfamily. Peptidase M19 family.</text>
</comment>
<proteinExistence type="inferred from homology"/>
<dbReference type="Pfam" id="PF01244">
    <property type="entry name" value="Peptidase_M19"/>
    <property type="match status" value="1"/>
</dbReference>
<dbReference type="PROSITE" id="PS51365">
    <property type="entry name" value="RENAL_DIPEPTIDASE_2"/>
    <property type="match status" value="1"/>
</dbReference>
<keyword evidence="6" id="KW-1185">Reference proteome</keyword>
<keyword evidence="3" id="KW-0645">Protease</keyword>
<dbReference type="PANTHER" id="PTHR10443">
    <property type="entry name" value="MICROSOMAL DIPEPTIDASE"/>
    <property type="match status" value="1"/>
</dbReference>
<evidence type="ECO:0000313" key="5">
    <source>
        <dbReference type="EMBL" id="KAG4426540.1"/>
    </source>
</evidence>
<dbReference type="Proteomes" id="UP000664132">
    <property type="component" value="Unassembled WGS sequence"/>
</dbReference>
<dbReference type="GO" id="GO:0070573">
    <property type="term" value="F:metallodipeptidase activity"/>
    <property type="evidence" value="ECO:0007669"/>
    <property type="project" value="InterPro"/>
</dbReference>
<dbReference type="GO" id="GO:0005739">
    <property type="term" value="C:mitochondrion"/>
    <property type="evidence" value="ECO:0007669"/>
    <property type="project" value="UniProtKB-ARBA"/>
</dbReference>
<comment type="catalytic activity">
    <reaction evidence="3">
        <text>an L-aminoacyl-L-amino acid + H2O = 2 an L-alpha-amino acid</text>
        <dbReference type="Rhea" id="RHEA:48940"/>
        <dbReference type="ChEBI" id="CHEBI:15377"/>
        <dbReference type="ChEBI" id="CHEBI:59869"/>
        <dbReference type="ChEBI" id="CHEBI:77460"/>
        <dbReference type="EC" id="3.4.13.19"/>
    </reaction>
</comment>
<reference evidence="5" key="1">
    <citation type="submission" date="2021-02" db="EMBL/GenBank/DDBJ databases">
        <title>Genome sequence Cadophora malorum strain M34.</title>
        <authorList>
            <person name="Stefanovic E."/>
            <person name="Vu D."/>
            <person name="Scully C."/>
            <person name="Dijksterhuis J."/>
            <person name="Roader J."/>
            <person name="Houbraken J."/>
        </authorList>
    </citation>
    <scope>NUCLEOTIDE SEQUENCE</scope>
    <source>
        <strain evidence="5">M34</strain>
    </source>
</reference>
<dbReference type="EC" id="3.4.13.19" evidence="3"/>
<dbReference type="GO" id="GO:0006508">
    <property type="term" value="P:proteolysis"/>
    <property type="evidence" value="ECO:0007669"/>
    <property type="project" value="UniProtKB-KW"/>
</dbReference>
<dbReference type="CDD" id="cd00448">
    <property type="entry name" value="YjgF_YER057c_UK114_family"/>
    <property type="match status" value="1"/>
</dbReference>
<dbReference type="Gene3D" id="3.20.20.140">
    <property type="entry name" value="Metal-dependent hydrolases"/>
    <property type="match status" value="1"/>
</dbReference>
<comment type="cofactor">
    <cofactor evidence="3">
        <name>Zn(2+)</name>
        <dbReference type="ChEBI" id="CHEBI:29105"/>
    </cofactor>
</comment>
<keyword evidence="3" id="KW-0378">Hydrolase</keyword>
<dbReference type="GO" id="GO:0046872">
    <property type="term" value="F:metal ion binding"/>
    <property type="evidence" value="ECO:0007669"/>
    <property type="project" value="UniProtKB-UniRule"/>
</dbReference>
<evidence type="ECO:0000256" key="4">
    <source>
        <dbReference type="SAM" id="Phobius"/>
    </source>
</evidence>
<keyword evidence="3" id="KW-0482">Metalloprotease</keyword>
<evidence type="ECO:0000256" key="1">
    <source>
        <dbReference type="ARBA" id="ARBA00010552"/>
    </source>
</evidence>
<dbReference type="SUPFAM" id="SSF51556">
    <property type="entry name" value="Metallo-dependent hydrolases"/>
    <property type="match status" value="1"/>
</dbReference>
<keyword evidence="3" id="KW-0479">Metal-binding</keyword>
<dbReference type="OrthoDB" id="445695at2759"/>
<accession>A0A8H7WKF9</accession>
<evidence type="ECO:0000256" key="3">
    <source>
        <dbReference type="RuleBase" id="RU341113"/>
    </source>
</evidence>
<dbReference type="EMBL" id="JAFJYH010000002">
    <property type="protein sequence ID" value="KAG4426540.1"/>
    <property type="molecule type" value="Genomic_DNA"/>
</dbReference>
<dbReference type="FunFam" id="3.30.1330.40:FF:000001">
    <property type="entry name" value="L-PSP family endoribonuclease"/>
    <property type="match status" value="1"/>
</dbReference>
<dbReference type="InterPro" id="IPR032466">
    <property type="entry name" value="Metal_Hydrolase"/>
</dbReference>
<organism evidence="5 6">
    <name type="scientific">Cadophora malorum</name>
    <dbReference type="NCBI Taxonomy" id="108018"/>
    <lineage>
        <taxon>Eukaryota</taxon>
        <taxon>Fungi</taxon>
        <taxon>Dikarya</taxon>
        <taxon>Ascomycota</taxon>
        <taxon>Pezizomycotina</taxon>
        <taxon>Leotiomycetes</taxon>
        <taxon>Helotiales</taxon>
        <taxon>Ploettnerulaceae</taxon>
        <taxon>Cadophora</taxon>
    </lineage>
</organism>
<dbReference type="InterPro" id="IPR008257">
    <property type="entry name" value="Pept_M19"/>
</dbReference>
<evidence type="ECO:0000256" key="2">
    <source>
        <dbReference type="ARBA" id="ARBA00022997"/>
    </source>
</evidence>
<dbReference type="AlphaFoldDB" id="A0A8H7WKF9"/>
<name>A0A8H7WKF9_9HELO</name>
<keyword evidence="3" id="KW-0862">Zinc</keyword>
<keyword evidence="4" id="KW-0472">Membrane</keyword>
<feature type="transmembrane region" description="Helical" evidence="4">
    <location>
        <begin position="198"/>
        <end position="220"/>
    </location>
</feature>
<dbReference type="InterPro" id="IPR006056">
    <property type="entry name" value="RidA"/>
</dbReference>
<dbReference type="InterPro" id="IPR006175">
    <property type="entry name" value="YjgF/YER057c/UK114"/>
</dbReference>
<comment type="similarity">
    <text evidence="1">Belongs to the RutC family.</text>
</comment>
<dbReference type="PANTHER" id="PTHR10443:SF12">
    <property type="entry name" value="DIPEPTIDASE"/>
    <property type="match status" value="1"/>
</dbReference>
<gene>
    <name evidence="5" type="ORF">IFR04_000422</name>
</gene>
<dbReference type="SUPFAM" id="SSF55298">
    <property type="entry name" value="YjgF-like"/>
    <property type="match status" value="1"/>
</dbReference>
<keyword evidence="4" id="KW-0812">Transmembrane</keyword>
<dbReference type="CDD" id="cd01301">
    <property type="entry name" value="rDP_like"/>
    <property type="match status" value="1"/>
</dbReference>
<dbReference type="Pfam" id="PF01042">
    <property type="entry name" value="Ribonuc_L-PSP"/>
    <property type="match status" value="1"/>
</dbReference>
<sequence>MAKVPINLKLSKGAGVLHNQAIVANGMVYCSGQLPANLETGELVLGDIKQNTERCIENLRVVLEAAGSSLENAVKVNIFLADISDVPKVNEVYVKYWGSVKPVRTCLAVKNLPRGADIEIECTALLSAKSKLRRPERKCILTDHIVPEELPPKLSLIEMETSDIEPKTELGLSSAPEEIRQDRLAVVLKSPAGRQQYLFRNSAFLLVLLGLLGAFVSSFFEISLTVRKLDPLAYEERVNEILSSTPLIDGHNDLPYLLRIELQNKIYDSSEFLFWNGLASHTDLKRLQEGRVGGQFWSVFVECPSSEDIDDPDHAVRDTIEQIDVAKRLFEHHSTNLTYCTTSSCALSAFKSGRIGSMLGAEGLHQTGSAIASIRQFFLLGVRYITLTHNCDNAYATAASTVTAGGEDIGLKDFGYAAVREMNRIGMMVDLSHVSHNTMRDVLRVTRSPVMFSHSSCYTLAKNYRNVPDDVLRSLKANGGVIMVMFVKRFLDAENPQSANMETAVDHIFHVANIAGWKHVGIGADFDGTVTLVDGIDDVTAYPRLIEAVLRRGASDEQIRGLVGENIMRVWRTNEINAESFAAAGELPIEDVWGGRKWSRWDNPLPIMLPGNKKRVKAENFA</sequence>
<keyword evidence="2 3" id="KW-0224">Dipeptidase</keyword>
<protein>
    <recommendedName>
        <fullName evidence="3">Dipeptidase</fullName>
        <ecNumber evidence="3">3.4.13.19</ecNumber>
    </recommendedName>
</protein>